<organism evidence="4">
    <name type="scientific">uncultured Rubrobacteraceae bacterium</name>
    <dbReference type="NCBI Taxonomy" id="349277"/>
    <lineage>
        <taxon>Bacteria</taxon>
        <taxon>Bacillati</taxon>
        <taxon>Actinomycetota</taxon>
        <taxon>Rubrobacteria</taxon>
        <taxon>Rubrobacterales</taxon>
        <taxon>Rubrobacteraceae</taxon>
        <taxon>environmental samples</taxon>
    </lineage>
</organism>
<accession>A0A6J4RNZ8</accession>
<reference evidence="4" key="1">
    <citation type="submission" date="2020-02" db="EMBL/GenBank/DDBJ databases">
        <authorList>
            <person name="Meier V. D."/>
        </authorList>
    </citation>
    <scope>NUCLEOTIDE SEQUENCE</scope>
    <source>
        <strain evidence="4">AVDCRST_MAG25</strain>
    </source>
</reference>
<name>A0A6J4RNZ8_9ACTN</name>
<comment type="similarity">
    <text evidence="1">Belongs to the leucine-binding protein family.</text>
</comment>
<evidence type="ECO:0000256" key="2">
    <source>
        <dbReference type="ARBA" id="ARBA00022729"/>
    </source>
</evidence>
<dbReference type="InterPro" id="IPR028081">
    <property type="entry name" value="Leu-bd"/>
</dbReference>
<keyword evidence="2" id="KW-0732">Signal</keyword>
<gene>
    <name evidence="4" type="ORF">AVDCRST_MAG25-2528</name>
</gene>
<sequence length="418" mass="44118">MKERRRVGVLAVLVAALLVVGCGGGEQGGGGGGGGETPTATIVSDFPLQGSSRPQNETIVNAITLALEERDYMAGDVQITYTSQDDATAQAGQWDEARCSENAQTAAQDESIVGWIGPFNSGCAAVEIPILNQAGLAMVSPANTALGLTKEGGEPAEPEQYYPTGERNYTRVIVADDKQGRAGAVYMQDLGVQSVYILDDQETYGKGLADQFQAAAEDLGIQVLGRESIDGDAANYRSLMTQIAQTQPDAIYFGGITQNNAGQLVSDKVGVGMNNSEVLFMGPDGILEEEFLSAAGDAADGIYITFGGLPASELPGAGQEFVSKYEERFPDSSIEAYTTYGYEAANVMLDAIERAYNADGEVTRAGVVRELFATQDYNGTVGTWSFDADGDTTLTQLSGNRVVDGEFEFDRVIDVSGA</sequence>
<evidence type="ECO:0000256" key="1">
    <source>
        <dbReference type="ARBA" id="ARBA00010062"/>
    </source>
</evidence>
<dbReference type="SUPFAM" id="SSF53822">
    <property type="entry name" value="Periplasmic binding protein-like I"/>
    <property type="match status" value="1"/>
</dbReference>
<dbReference type="InterPro" id="IPR028082">
    <property type="entry name" value="Peripla_BP_I"/>
</dbReference>
<feature type="domain" description="Leucine-binding protein" evidence="3">
    <location>
        <begin position="47"/>
        <end position="391"/>
    </location>
</feature>
<dbReference type="PANTHER" id="PTHR47151:SF2">
    <property type="entry name" value="AMINO ACID BINDING PROTEIN"/>
    <property type="match status" value="1"/>
</dbReference>
<dbReference type="PROSITE" id="PS51257">
    <property type="entry name" value="PROKAR_LIPOPROTEIN"/>
    <property type="match status" value="1"/>
</dbReference>
<evidence type="ECO:0000259" key="3">
    <source>
        <dbReference type="Pfam" id="PF13458"/>
    </source>
</evidence>
<dbReference type="Gene3D" id="3.40.50.2300">
    <property type="match status" value="2"/>
</dbReference>
<dbReference type="EMBL" id="CADCVI010000164">
    <property type="protein sequence ID" value="CAA9477460.1"/>
    <property type="molecule type" value="Genomic_DNA"/>
</dbReference>
<proteinExistence type="inferred from homology"/>
<dbReference type="PANTHER" id="PTHR47151">
    <property type="entry name" value="LEU/ILE/VAL-BINDING ABC TRANSPORTER SUBUNIT"/>
    <property type="match status" value="1"/>
</dbReference>
<dbReference type="AlphaFoldDB" id="A0A6J4RNZ8"/>
<protein>
    <submittedName>
        <fullName evidence="4">High-affinity leucine-specific transport system, periplasmic binding protein LivK</fullName>
    </submittedName>
</protein>
<evidence type="ECO:0000313" key="4">
    <source>
        <dbReference type="EMBL" id="CAA9477460.1"/>
    </source>
</evidence>
<dbReference type="Pfam" id="PF13458">
    <property type="entry name" value="Peripla_BP_6"/>
    <property type="match status" value="1"/>
</dbReference>
<dbReference type="CDD" id="cd06342">
    <property type="entry name" value="PBP1_ABC_LIVBP-like"/>
    <property type="match status" value="1"/>
</dbReference>